<sequence>MNTKILLITLVVLFITVRCSDFVEEENKSNIPADEFYTKKDGYENLVNSTYSSLREVYNMPWVFEAGTDIYVMGRGDAQPEPLFEYKLLTPTEINVLSFYTSCYKAIQRCNTAIYYSERTEQSDILPIRVAEVKFLRAYYYFLLVQQFGGVAIVTERFEEPVLEFKRNTAEEVYAFIISEMDQALTVLEPATSQAFGRVTAKVVQHYLAKVHLTRGYEPFAAGDDFTRAAAYADVAIGGKSLSISFKDLFWPGKEKNDEVLFSIQYDKTSIAVSQRDGSNQNAFFGPYMGGEGAARGYPYRMYTLAPSMHLFNLFLSKDELNNTTTYDSRFYETFMLEIYDRYYDYYDRNSSLNTLSVWYFYAPPWVDEATWRAADPARRSKATVVKFENWEATTNSQDRATPPVKKFDDPTSLFIGNTDGNSTRDIYLARLGETYLIAAEAYFKAGNPSLAAQRINEVRRRAALPGQEAKMMISEADVTIDFILDERARELVGEYHRWMDLKRTGKLVERVQAYNTQVKAKYFARGVNPFTGADGELKILRPIPQQALDLNQAEVPQNPGY</sequence>
<evidence type="ECO:0000313" key="9">
    <source>
        <dbReference type="Proteomes" id="UP000772618"/>
    </source>
</evidence>
<organism evidence="8 9">
    <name type="scientific">Chryseosolibacter indicus</name>
    <dbReference type="NCBI Taxonomy" id="2782351"/>
    <lineage>
        <taxon>Bacteria</taxon>
        <taxon>Pseudomonadati</taxon>
        <taxon>Bacteroidota</taxon>
        <taxon>Cytophagia</taxon>
        <taxon>Cytophagales</taxon>
        <taxon>Chryseotaleaceae</taxon>
        <taxon>Chryseosolibacter</taxon>
    </lineage>
</organism>
<protein>
    <submittedName>
        <fullName evidence="8">RagB/SusD family nutrient uptake outer membrane protein</fullName>
    </submittedName>
</protein>
<keyword evidence="9" id="KW-1185">Reference proteome</keyword>
<feature type="domain" description="RagB/SusD" evidence="6">
    <location>
        <begin position="259"/>
        <end position="562"/>
    </location>
</feature>
<dbReference type="InterPro" id="IPR012944">
    <property type="entry name" value="SusD_RagB_dom"/>
</dbReference>
<evidence type="ECO:0000259" key="7">
    <source>
        <dbReference type="Pfam" id="PF14322"/>
    </source>
</evidence>
<dbReference type="RefSeq" id="WP_254153993.1">
    <property type="nucleotide sequence ID" value="NZ_JAHESD010000024.1"/>
</dbReference>
<feature type="domain" description="SusD-like N-terminal" evidence="7">
    <location>
        <begin position="90"/>
        <end position="213"/>
    </location>
</feature>
<evidence type="ECO:0000256" key="4">
    <source>
        <dbReference type="ARBA" id="ARBA00023136"/>
    </source>
</evidence>
<dbReference type="Pfam" id="PF07980">
    <property type="entry name" value="SusD_RagB"/>
    <property type="match status" value="1"/>
</dbReference>
<evidence type="ECO:0000313" key="8">
    <source>
        <dbReference type="EMBL" id="MBT1704031.1"/>
    </source>
</evidence>
<comment type="caution">
    <text evidence="8">The sequence shown here is derived from an EMBL/GenBank/DDBJ whole genome shotgun (WGS) entry which is preliminary data.</text>
</comment>
<reference evidence="8 9" key="1">
    <citation type="submission" date="2021-05" db="EMBL/GenBank/DDBJ databases">
        <title>A Polyphasic approach of four new species of the genus Ohtaekwangia: Ohtaekwangia histidinii sp. nov., Ohtaekwangia cretensis sp. nov., Ohtaekwangia indiensis sp. nov., Ohtaekwangia reichenbachii sp. nov. from diverse environment.</title>
        <authorList>
            <person name="Octaviana S."/>
        </authorList>
    </citation>
    <scope>NUCLEOTIDE SEQUENCE [LARGE SCALE GENOMIC DNA]</scope>
    <source>
        <strain evidence="8 9">PWU20</strain>
    </source>
</reference>
<dbReference type="Proteomes" id="UP000772618">
    <property type="component" value="Unassembled WGS sequence"/>
</dbReference>
<comment type="similarity">
    <text evidence="2">Belongs to the SusD family.</text>
</comment>
<accession>A0ABS5VRQ9</accession>
<dbReference type="EMBL" id="JAHESD010000024">
    <property type="protein sequence ID" value="MBT1704031.1"/>
    <property type="molecule type" value="Genomic_DNA"/>
</dbReference>
<dbReference type="SUPFAM" id="SSF48452">
    <property type="entry name" value="TPR-like"/>
    <property type="match status" value="1"/>
</dbReference>
<dbReference type="InterPro" id="IPR033985">
    <property type="entry name" value="SusD-like_N"/>
</dbReference>
<proteinExistence type="inferred from homology"/>
<evidence type="ECO:0000256" key="5">
    <source>
        <dbReference type="ARBA" id="ARBA00023237"/>
    </source>
</evidence>
<evidence type="ECO:0000256" key="1">
    <source>
        <dbReference type="ARBA" id="ARBA00004442"/>
    </source>
</evidence>
<dbReference type="Pfam" id="PF14322">
    <property type="entry name" value="SusD-like_3"/>
    <property type="match status" value="1"/>
</dbReference>
<evidence type="ECO:0000256" key="2">
    <source>
        <dbReference type="ARBA" id="ARBA00006275"/>
    </source>
</evidence>
<dbReference type="Gene3D" id="1.25.40.390">
    <property type="match status" value="1"/>
</dbReference>
<evidence type="ECO:0000256" key="3">
    <source>
        <dbReference type="ARBA" id="ARBA00022729"/>
    </source>
</evidence>
<name>A0ABS5VRQ9_9BACT</name>
<gene>
    <name evidence="8" type="ORF">KK060_12120</name>
</gene>
<comment type="subcellular location">
    <subcellularLocation>
        <location evidence="1">Cell outer membrane</location>
    </subcellularLocation>
</comment>
<evidence type="ECO:0000259" key="6">
    <source>
        <dbReference type="Pfam" id="PF07980"/>
    </source>
</evidence>
<keyword evidence="5" id="KW-0998">Cell outer membrane</keyword>
<keyword evidence="4" id="KW-0472">Membrane</keyword>
<keyword evidence="3" id="KW-0732">Signal</keyword>
<dbReference type="InterPro" id="IPR011990">
    <property type="entry name" value="TPR-like_helical_dom_sf"/>
</dbReference>